<name>A0ABN2Z606_9ACTN</name>
<dbReference type="InterPro" id="IPR029058">
    <property type="entry name" value="AB_hydrolase_fold"/>
</dbReference>
<dbReference type="InterPro" id="IPR010520">
    <property type="entry name" value="FrsA-like"/>
</dbReference>
<gene>
    <name evidence="1" type="ORF">GCM10009802_46450</name>
</gene>
<dbReference type="Proteomes" id="UP001500443">
    <property type="component" value="Unassembled WGS sequence"/>
</dbReference>
<dbReference type="SUPFAM" id="SSF53474">
    <property type="entry name" value="alpha/beta-Hydrolases"/>
    <property type="match status" value="1"/>
</dbReference>
<organism evidence="1 2">
    <name type="scientific">Streptomyces synnematoformans</name>
    <dbReference type="NCBI Taxonomy" id="415721"/>
    <lineage>
        <taxon>Bacteria</taxon>
        <taxon>Bacillati</taxon>
        <taxon>Actinomycetota</taxon>
        <taxon>Actinomycetes</taxon>
        <taxon>Kitasatosporales</taxon>
        <taxon>Streptomycetaceae</taxon>
        <taxon>Streptomyces</taxon>
    </lineage>
</organism>
<protein>
    <recommendedName>
        <fullName evidence="3">Alpha/beta hydrolase</fullName>
    </recommendedName>
</protein>
<dbReference type="Gene3D" id="3.40.50.1820">
    <property type="entry name" value="alpha/beta hydrolase"/>
    <property type="match status" value="1"/>
</dbReference>
<accession>A0ABN2Z606</accession>
<proteinExistence type="predicted"/>
<evidence type="ECO:0008006" key="3">
    <source>
        <dbReference type="Google" id="ProtNLM"/>
    </source>
</evidence>
<reference evidence="2" key="1">
    <citation type="journal article" date="2019" name="Int. J. Syst. Evol. Microbiol.">
        <title>The Global Catalogue of Microorganisms (GCM) 10K type strain sequencing project: providing services to taxonomists for standard genome sequencing and annotation.</title>
        <authorList>
            <consortium name="The Broad Institute Genomics Platform"/>
            <consortium name="The Broad Institute Genome Sequencing Center for Infectious Disease"/>
            <person name="Wu L."/>
            <person name="Ma J."/>
        </authorList>
    </citation>
    <scope>NUCLEOTIDE SEQUENCE [LARGE SCALE GENOMIC DNA]</scope>
    <source>
        <strain evidence="2">JCM 15481</strain>
    </source>
</reference>
<evidence type="ECO:0000313" key="2">
    <source>
        <dbReference type="Proteomes" id="UP001500443"/>
    </source>
</evidence>
<dbReference type="EMBL" id="BAAAPF010000184">
    <property type="protein sequence ID" value="GAA2137372.1"/>
    <property type="molecule type" value="Genomic_DNA"/>
</dbReference>
<dbReference type="Pfam" id="PF06500">
    <property type="entry name" value="FrsA-like"/>
    <property type="match status" value="1"/>
</dbReference>
<comment type="caution">
    <text evidence="1">The sequence shown here is derived from an EMBL/GenBank/DDBJ whole genome shotgun (WGS) entry which is preliminary data.</text>
</comment>
<sequence length="345" mass="36895">MNDVTELKDFALVHAKALQLPADRYETVLDRITGDEDGAPGSWTAEWSALAGELEAAGQLLPASLCYTMARFPVVDGPARQEAYEKCRSVFGRWRAGQPGIERVTATLGDGEVVAWAGGLSAAEPKPVLLVTGGIVSLKEQWAPVTLQAAALGMAIVVTELPGVGENTLPYDRESWRMLPALLDGIADRADVADTYALANSFGGHLALRWAGHDDRLRGIVTSGAPVSGFFTDADWLRGVPGITRHTLARLTGTAGGDDDALHKTLADWALTPGELAALEIPVRYRASLRDEIIPAGDPAFLRQHVRDVAVNEVDDVHGAPAHVQQTVDWTFGSLLAMRQGLAPR</sequence>
<keyword evidence="2" id="KW-1185">Reference proteome</keyword>
<evidence type="ECO:0000313" key="1">
    <source>
        <dbReference type="EMBL" id="GAA2137372.1"/>
    </source>
</evidence>
<dbReference type="RefSeq" id="WP_344291941.1">
    <property type="nucleotide sequence ID" value="NZ_BAAAPF010000184.1"/>
</dbReference>